<dbReference type="PROSITE" id="PS50053">
    <property type="entry name" value="UBIQUITIN_2"/>
    <property type="match status" value="1"/>
</dbReference>
<organism evidence="2">
    <name type="scientific">viral metagenome</name>
    <dbReference type="NCBI Taxonomy" id="1070528"/>
    <lineage>
        <taxon>unclassified sequences</taxon>
        <taxon>metagenomes</taxon>
        <taxon>organismal metagenomes</taxon>
    </lineage>
</organism>
<dbReference type="Pfam" id="PF00240">
    <property type="entry name" value="ubiquitin"/>
    <property type="match status" value="1"/>
</dbReference>
<evidence type="ECO:0000313" key="2">
    <source>
        <dbReference type="EMBL" id="QHU21784.1"/>
    </source>
</evidence>
<evidence type="ECO:0000259" key="1">
    <source>
        <dbReference type="PROSITE" id="PS50053"/>
    </source>
</evidence>
<dbReference type="SUPFAM" id="SSF52540">
    <property type="entry name" value="P-loop containing nucleoside triphosphate hydrolases"/>
    <property type="match status" value="1"/>
</dbReference>
<dbReference type="GO" id="GO:0005524">
    <property type="term" value="F:ATP binding"/>
    <property type="evidence" value="ECO:0007669"/>
    <property type="project" value="InterPro"/>
</dbReference>
<reference evidence="2" key="1">
    <citation type="journal article" date="2020" name="Nature">
        <title>Giant virus diversity and host interactions through global metagenomics.</title>
        <authorList>
            <person name="Schulz F."/>
            <person name="Roux S."/>
            <person name="Paez-Espino D."/>
            <person name="Jungbluth S."/>
            <person name="Walsh D.A."/>
            <person name="Denef V.J."/>
            <person name="McMahon K.D."/>
            <person name="Konstantinidis K.T."/>
            <person name="Eloe-Fadrosh E.A."/>
            <person name="Kyrpides N.C."/>
            <person name="Woyke T."/>
        </authorList>
    </citation>
    <scope>NUCLEOTIDE SEQUENCE</scope>
    <source>
        <strain evidence="2">GVMAG-S-3300013286-35</strain>
    </source>
</reference>
<dbReference type="InterPro" id="IPR000330">
    <property type="entry name" value="SNF2_N"/>
</dbReference>
<dbReference type="SUPFAM" id="SSF54236">
    <property type="entry name" value="Ubiquitin-like"/>
    <property type="match status" value="1"/>
</dbReference>
<sequence>MLQVGCVLGPGSWPKKNGKYVFLISYDRFVNGCKYNLLNETTFQRVVCDEAQNIRNGAKTRRFVALMGLPPSSRWLLTGTPFQNSEEDMQNLFLFLGATKQPVSTLVQTCLLRRTYADLRNQGFPGIPPPYQKETIIVKAESNPERKLLAKLIGRILFARAHPTPPFMILELFMRMNQAMAHPYVYFNSIKKKKGLIIPREEWLGIPSGKTHALSNLLFTTPKEVRRPPDQQRLIFAGKQLEDGRTLSDYNIQKESTLHLVLRLRGGF</sequence>
<dbReference type="InterPro" id="IPR019956">
    <property type="entry name" value="Ubiquitin_dom"/>
</dbReference>
<dbReference type="AlphaFoldDB" id="A0A6C0KZ32"/>
<dbReference type="Gene3D" id="3.40.50.10810">
    <property type="entry name" value="Tandem AAA-ATPase domain"/>
    <property type="match status" value="1"/>
</dbReference>
<dbReference type="PRINTS" id="PR00348">
    <property type="entry name" value="UBIQUITIN"/>
</dbReference>
<dbReference type="Pfam" id="PF00176">
    <property type="entry name" value="SNF2-rel_dom"/>
    <property type="match status" value="1"/>
</dbReference>
<accession>A0A6C0KZ32</accession>
<proteinExistence type="predicted"/>
<dbReference type="Gene3D" id="3.10.20.90">
    <property type="entry name" value="Phosphatidylinositol 3-kinase Catalytic Subunit, Chain A, domain 1"/>
    <property type="match status" value="1"/>
</dbReference>
<dbReference type="InterPro" id="IPR000626">
    <property type="entry name" value="Ubiquitin-like_dom"/>
</dbReference>
<dbReference type="SMART" id="SM00213">
    <property type="entry name" value="UBQ"/>
    <property type="match status" value="1"/>
</dbReference>
<dbReference type="InterPro" id="IPR050158">
    <property type="entry name" value="Ubiquitin_ubiquitin-like"/>
</dbReference>
<name>A0A6C0KZ32_9ZZZZ</name>
<dbReference type="InterPro" id="IPR027417">
    <property type="entry name" value="P-loop_NTPase"/>
</dbReference>
<dbReference type="InterPro" id="IPR029071">
    <property type="entry name" value="Ubiquitin-like_domsf"/>
</dbReference>
<dbReference type="PANTHER" id="PTHR10666">
    <property type="entry name" value="UBIQUITIN"/>
    <property type="match status" value="1"/>
</dbReference>
<dbReference type="InterPro" id="IPR038718">
    <property type="entry name" value="SNF2-like_sf"/>
</dbReference>
<feature type="domain" description="Ubiquitin-like" evidence="1">
    <location>
        <begin position="228"/>
        <end position="267"/>
    </location>
</feature>
<protein>
    <recommendedName>
        <fullName evidence="1">Ubiquitin-like domain-containing protein</fullName>
    </recommendedName>
</protein>
<dbReference type="EMBL" id="MN740992">
    <property type="protein sequence ID" value="QHU21784.1"/>
    <property type="molecule type" value="Genomic_DNA"/>
</dbReference>